<keyword evidence="1" id="KW-0812">Transmembrane</keyword>
<sequence>MEIDLVQVLIQGGAIGISIGLLIYMGFKDKLTNTTLNNHLSHIDETMQGISIQMERANNNQTHLVSVLDQNTKVINAVLSKK</sequence>
<organism evidence="2">
    <name type="scientific">marine sediment metagenome</name>
    <dbReference type="NCBI Taxonomy" id="412755"/>
    <lineage>
        <taxon>unclassified sequences</taxon>
        <taxon>metagenomes</taxon>
        <taxon>ecological metagenomes</taxon>
    </lineage>
</organism>
<keyword evidence="1" id="KW-1133">Transmembrane helix</keyword>
<evidence type="ECO:0000313" key="2">
    <source>
        <dbReference type="EMBL" id="KKN71731.1"/>
    </source>
</evidence>
<accession>A0A0F9VDS5</accession>
<proteinExistence type="predicted"/>
<evidence type="ECO:0000256" key="1">
    <source>
        <dbReference type="SAM" id="Phobius"/>
    </source>
</evidence>
<dbReference type="EMBL" id="LAZR01000377">
    <property type="protein sequence ID" value="KKN71731.1"/>
    <property type="molecule type" value="Genomic_DNA"/>
</dbReference>
<protein>
    <submittedName>
        <fullName evidence="2">Uncharacterized protein</fullName>
    </submittedName>
</protein>
<reference evidence="2" key="1">
    <citation type="journal article" date="2015" name="Nature">
        <title>Complex archaea that bridge the gap between prokaryotes and eukaryotes.</title>
        <authorList>
            <person name="Spang A."/>
            <person name="Saw J.H."/>
            <person name="Jorgensen S.L."/>
            <person name="Zaremba-Niedzwiedzka K."/>
            <person name="Martijn J."/>
            <person name="Lind A.E."/>
            <person name="van Eijk R."/>
            <person name="Schleper C."/>
            <person name="Guy L."/>
            <person name="Ettema T.J."/>
        </authorList>
    </citation>
    <scope>NUCLEOTIDE SEQUENCE</scope>
</reference>
<keyword evidence="1" id="KW-0472">Membrane</keyword>
<name>A0A0F9VDS5_9ZZZZ</name>
<dbReference type="AlphaFoldDB" id="A0A0F9VDS5"/>
<comment type="caution">
    <text evidence="2">The sequence shown here is derived from an EMBL/GenBank/DDBJ whole genome shotgun (WGS) entry which is preliminary data.</text>
</comment>
<gene>
    <name evidence="2" type="ORF">LCGC14_0417970</name>
</gene>
<feature type="transmembrane region" description="Helical" evidence="1">
    <location>
        <begin position="6"/>
        <end position="27"/>
    </location>
</feature>